<keyword evidence="2" id="KW-1185">Reference proteome</keyword>
<evidence type="ECO:0000313" key="2">
    <source>
        <dbReference type="Proteomes" id="UP000776252"/>
    </source>
</evidence>
<dbReference type="RefSeq" id="WP_216151558.1">
    <property type="nucleotide sequence ID" value="NZ_JAHLDV010000088.1"/>
</dbReference>
<gene>
    <name evidence="1" type="ORF">KPL37_18560</name>
</gene>
<sequence length="1135" mass="122851">MASDILNVTVDKTGNIPIILGGTTNFTISIKNLSTSIRLYNLTIFITTPDGLTISTASQSITSSVKNPDGGYSYSWVNLKDLAPLEVNYTFNVTVKSGTKFINGTTIPFGYIFNGFIVNCKVDTMPRGIYDIGNQKITSGIVMSFKAARFYTTITTPSKVLKGAGTSILLNDYSKVYTASCNLTNNTIITSLVNVTILLPDGIRYIGNISTSGTDASLFRNPTISTVLINNNLYTQVYFGGVVLSLSSNTTVNLNYAVWNKYNDNTGTLIYHGTTFKLLISMISLDDIVSNDVSFNALDLIITTSVNKVTTDVQQSLQYTYVYSVCQYYDIKNIVVNYLLPDGISYVSSSTPPTSAIENPTLKGFELIYNFPLAVNNSQATVTINAKVDSYYRYKLSGTIPLPVVAFDSFRSIANISGTLIQLLSVVTDNASASCSISIGKITKTFLKGYYQNGVAKTFNTLAPGDLAEYRLTYDASTLIAIQKQVFLDDFFPLSADPIDNIVYSFTGYKPFGLTPLLTDPHGVSFNYGDIPGKSLITITFKVPIKILGSPSQNNNLFKLSGSNIEGSAYSSRSQVLINIGTPNIQLTKSVTGTNPSSIKAGEIYSYTVKITNTNTLGTETDAFNFQLTDTLSEWFIINQSSINVTGTGSYKTPYIDALGIQLYINKLAPGQSLTLNYNVTINNNLAPGITIITTATNTNPYSQQDDPTSYQYTNQNKSASVTILSPTITLTKSNNSSLFKVNSSITYTITMIIPQGTLVYDAYVKDVLPSGGQSYTGPAYRNGIVITPIVSGTSVTFPSEGFIDALNQSKTITYVLTCKITNSNKAIGATTSVQTNNYQVLYKQKLSGAFITISKNLSVTINHPNIVLNLSAKDLTTSIIYTQNGNINTNSVMEFTLTFLNNSSITLVNGKVDIPLNNNFFFNSINTTLQCTATYDSVNKKIVVSIPSLGPGISGLISFTVSPVPNLKSGSTITTQAVSVQYYNDISTKVYSGEKSNALTFSFAPGVSLLPTTNKINDSTSFQVTQPGYTATIINLFENTGGGYDDYTLKINSVSIPYTLSINNIKIADVSANTPYSADLDIMKNLAPATIRSITITSVIPITSPLGARFDFVITARSKTSPFPEKTVLNIDPN</sequence>
<dbReference type="EMBL" id="JAHLDV010000088">
    <property type="protein sequence ID" value="MBU3161693.1"/>
    <property type="molecule type" value="Genomic_DNA"/>
</dbReference>
<accession>A0ABS6BYK9</accession>
<dbReference type="PANTHER" id="PTHR34819">
    <property type="entry name" value="LARGE CYSTEINE-RICH PERIPLASMIC PROTEIN OMCB"/>
    <property type="match status" value="1"/>
</dbReference>
<dbReference type="InterPro" id="IPR051172">
    <property type="entry name" value="Chlamydia_OmcB"/>
</dbReference>
<dbReference type="Proteomes" id="UP000776252">
    <property type="component" value="Unassembled WGS sequence"/>
</dbReference>
<protein>
    <submittedName>
        <fullName evidence="1">Isopeptide-forming domain-containing fimbrial protein</fullName>
    </submittedName>
</protein>
<proteinExistence type="predicted"/>
<reference evidence="1 2" key="1">
    <citation type="submission" date="2021-06" db="EMBL/GenBank/DDBJ databases">
        <title>Clostridia strains as spoilage organisms.</title>
        <authorList>
            <person name="Wambui J."/>
            <person name="Stephan R."/>
            <person name="Stevens M.J.A."/>
        </authorList>
    </citation>
    <scope>NUCLEOTIDE SEQUENCE [LARGE SCALE GENOMIC DNA]</scope>
    <source>
        <strain evidence="1 2">DSM 14204</strain>
    </source>
</reference>
<organism evidence="1 2">
    <name type="scientific">Clostridium frigoris</name>
    <dbReference type="NCBI Taxonomy" id="205327"/>
    <lineage>
        <taxon>Bacteria</taxon>
        <taxon>Bacillati</taxon>
        <taxon>Bacillota</taxon>
        <taxon>Clostridia</taxon>
        <taxon>Eubacteriales</taxon>
        <taxon>Clostridiaceae</taxon>
        <taxon>Clostridium</taxon>
    </lineage>
</organism>
<comment type="caution">
    <text evidence="1">The sequence shown here is derived from an EMBL/GenBank/DDBJ whole genome shotgun (WGS) entry which is preliminary data.</text>
</comment>
<evidence type="ECO:0000313" key="1">
    <source>
        <dbReference type="EMBL" id="MBU3161693.1"/>
    </source>
</evidence>
<dbReference type="PANTHER" id="PTHR34819:SF3">
    <property type="entry name" value="CELL SURFACE PROTEIN"/>
    <property type="match status" value="1"/>
</dbReference>
<name>A0ABS6BYK9_9CLOT</name>